<protein>
    <submittedName>
        <fullName evidence="2">Eukaryotic initiation factor 4E</fullName>
    </submittedName>
</protein>
<proteinExistence type="predicted"/>
<dbReference type="InterPro" id="IPR001040">
    <property type="entry name" value="TIF_eIF_4E"/>
</dbReference>
<dbReference type="SUPFAM" id="SSF55418">
    <property type="entry name" value="eIF4e-like"/>
    <property type="match status" value="1"/>
</dbReference>
<reference evidence="2 3" key="1">
    <citation type="journal article" date="2014" name="PLoS Genet.">
        <title>The Genome of Spironucleus salmonicida Highlights a Fish Pathogen Adapted to Fluctuating Environments.</title>
        <authorList>
            <person name="Xu F."/>
            <person name="Jerlstrom-Hultqvist J."/>
            <person name="Einarsson E."/>
            <person name="Astvaldsson A."/>
            <person name="Svard S.G."/>
            <person name="Andersson J.O."/>
        </authorList>
    </citation>
    <scope>NUCLEOTIDE SEQUENCE</scope>
    <source>
        <strain evidence="3">ATCC 50377</strain>
    </source>
</reference>
<dbReference type="GO" id="GO:0003743">
    <property type="term" value="F:translation initiation factor activity"/>
    <property type="evidence" value="ECO:0007669"/>
    <property type="project" value="UniProtKB-KW"/>
</dbReference>
<feature type="region of interest" description="Disordered" evidence="1">
    <location>
        <begin position="206"/>
        <end position="239"/>
    </location>
</feature>
<dbReference type="EMBL" id="KI546040">
    <property type="protein sequence ID" value="EST47463.1"/>
    <property type="molecule type" value="Genomic_DNA"/>
</dbReference>
<keyword evidence="2" id="KW-0648">Protein biosynthesis</keyword>
<dbReference type="InterPro" id="IPR023398">
    <property type="entry name" value="TIF_eIF4e-like"/>
</dbReference>
<feature type="compositionally biased region" description="Polar residues" evidence="1">
    <location>
        <begin position="206"/>
        <end position="232"/>
    </location>
</feature>
<dbReference type="Pfam" id="PF01652">
    <property type="entry name" value="IF4E"/>
    <property type="match status" value="1"/>
</dbReference>
<organism evidence="2">
    <name type="scientific">Spironucleus salmonicida</name>
    <dbReference type="NCBI Taxonomy" id="348837"/>
    <lineage>
        <taxon>Eukaryota</taxon>
        <taxon>Metamonada</taxon>
        <taxon>Diplomonadida</taxon>
        <taxon>Hexamitidae</taxon>
        <taxon>Hexamitinae</taxon>
        <taxon>Spironucleus</taxon>
    </lineage>
</organism>
<dbReference type="Proteomes" id="UP000018208">
    <property type="component" value="Unassembled WGS sequence"/>
</dbReference>
<dbReference type="AlphaFoldDB" id="V6LT79"/>
<dbReference type="EMBL" id="AUWU02000007">
    <property type="protein sequence ID" value="KAH0570666.1"/>
    <property type="molecule type" value="Genomic_DNA"/>
</dbReference>
<evidence type="ECO:0000313" key="3">
    <source>
        <dbReference type="EMBL" id="KAH0570666.1"/>
    </source>
</evidence>
<dbReference type="GO" id="GO:0003723">
    <property type="term" value="F:RNA binding"/>
    <property type="evidence" value="ECO:0007669"/>
    <property type="project" value="InterPro"/>
</dbReference>
<keyword evidence="2" id="KW-0396">Initiation factor</keyword>
<dbReference type="Gene3D" id="3.30.760.10">
    <property type="entry name" value="RNA Cap, Translation Initiation Factor Eif4e"/>
    <property type="match status" value="1"/>
</dbReference>
<sequence length="239" mass="28159">MTLSFNRPPLLLKTAWVWQFMVKDQLSYGLNDFIQSYTPITQVTQNYRELIVAINEMPPFDQIYNANITLFKKGIENKWEDSNNDSARNIEFTFDRGNLSGERLNWIILIFINITLLNNDQIVNGIYIKIKEKSYLIQFWVKSEIKSQIEKFEKNIQIFAKKIKFNDGFYCGLPLKIEEVEIKEEDETQQFKGLKISELNQYRKSTFKSQGSRNSSFSQKNSRNFDSVTPKQANRGFKK</sequence>
<evidence type="ECO:0000313" key="2">
    <source>
        <dbReference type="EMBL" id="EST47463.1"/>
    </source>
</evidence>
<gene>
    <name evidence="2" type="ORF">SS50377_12448</name>
    <name evidence="3" type="ORF">SS50377_26952</name>
</gene>
<evidence type="ECO:0000256" key="1">
    <source>
        <dbReference type="SAM" id="MobiDB-lite"/>
    </source>
</evidence>
<evidence type="ECO:0000313" key="4">
    <source>
        <dbReference type="Proteomes" id="UP000018208"/>
    </source>
</evidence>
<name>V6LT79_9EUKA</name>
<keyword evidence="4" id="KW-1185">Reference proteome</keyword>
<dbReference type="VEuPathDB" id="GiardiaDB:SS50377_26952"/>
<accession>V6LT79</accession>
<reference evidence="3" key="2">
    <citation type="submission" date="2020-12" db="EMBL/GenBank/DDBJ databases">
        <title>New Spironucleus salmonicida genome in near-complete chromosomes.</title>
        <authorList>
            <person name="Xu F."/>
            <person name="Kurt Z."/>
            <person name="Jimenez-Gonzalez A."/>
            <person name="Astvaldsson A."/>
            <person name="Andersson J.O."/>
            <person name="Svard S.G."/>
        </authorList>
    </citation>
    <scope>NUCLEOTIDE SEQUENCE</scope>
    <source>
        <strain evidence="3">ATCC 50377</strain>
    </source>
</reference>